<dbReference type="GO" id="GO:0016020">
    <property type="term" value="C:membrane"/>
    <property type="evidence" value="ECO:0007669"/>
    <property type="project" value="UniProtKB-SubCell"/>
</dbReference>
<dbReference type="PANTHER" id="PTHR23033:SF47">
    <property type="entry name" value="APPLE DOMAIN-CONTAINING PROTEIN-RELATED"/>
    <property type="match status" value="1"/>
</dbReference>
<evidence type="ECO:0000256" key="4">
    <source>
        <dbReference type="ARBA" id="ARBA00022968"/>
    </source>
</evidence>
<dbReference type="Proteomes" id="UP001303373">
    <property type="component" value="Chromosome 3"/>
</dbReference>
<accession>A0AAQ3M128</accession>
<proteinExistence type="inferred from homology"/>
<evidence type="ECO:0000256" key="1">
    <source>
        <dbReference type="ARBA" id="ARBA00004606"/>
    </source>
</evidence>
<evidence type="ECO:0008006" key="10">
    <source>
        <dbReference type="Google" id="ProtNLM"/>
    </source>
</evidence>
<keyword evidence="4" id="KW-0735">Signal-anchor</keyword>
<keyword evidence="3" id="KW-0812">Transmembrane</keyword>
<dbReference type="Gene3D" id="3.90.550.50">
    <property type="match status" value="1"/>
</dbReference>
<dbReference type="AlphaFoldDB" id="A0AAQ3M128"/>
<evidence type="ECO:0000313" key="9">
    <source>
        <dbReference type="Proteomes" id="UP001303373"/>
    </source>
</evidence>
<feature type="compositionally biased region" description="Basic and acidic residues" evidence="7">
    <location>
        <begin position="51"/>
        <end position="77"/>
    </location>
</feature>
<keyword evidence="9" id="KW-1185">Reference proteome</keyword>
<evidence type="ECO:0000256" key="5">
    <source>
        <dbReference type="ARBA" id="ARBA00022989"/>
    </source>
</evidence>
<evidence type="ECO:0000256" key="2">
    <source>
        <dbReference type="ARBA" id="ARBA00006462"/>
    </source>
</evidence>
<evidence type="ECO:0000313" key="8">
    <source>
        <dbReference type="EMBL" id="WPG99658.1"/>
    </source>
</evidence>
<dbReference type="PANTHER" id="PTHR23033">
    <property type="entry name" value="BETA1,3-GALACTOSYLTRANSFERASE"/>
    <property type="match status" value="1"/>
</dbReference>
<name>A0AAQ3M128_9PEZI</name>
<dbReference type="InterPro" id="IPR026050">
    <property type="entry name" value="C1GALT1/C1GALT1_chp1"/>
</dbReference>
<evidence type="ECO:0000256" key="3">
    <source>
        <dbReference type="ARBA" id="ARBA00022692"/>
    </source>
</evidence>
<evidence type="ECO:0000256" key="6">
    <source>
        <dbReference type="ARBA" id="ARBA00023136"/>
    </source>
</evidence>
<keyword evidence="5" id="KW-1133">Transmembrane helix</keyword>
<sequence length="517" mass="58280">MLFSRRPSLRIVMILVIALFALHWTFFGPRIPRPRPDEWNSMSWSKPHGPPHHDHAAAHDDHRNPIARPHDADKAAPGDDESVFKPIPPKANASPTVSHVVGKPSKSPLPCATAEGIDDIVLIIKTGATEAVEKLPIHFNTTMECFPHVLIFSDFGETMDGHVIHDALSDVSEEIRLQDKDFELWRRLHEKGRADLRPDELSTAHKLADPAAGTGNPESGGWRLDKFKNLPMLGKTLELKPDRKWYIFTDADTFVSWSNMVEWTKKMDHTEQLYAGSAAVISDQIFGHGGSGYLLSAATIKAGAKLYAEQQKKWDEFASSHWAGDCVLATALETDLDIKLFWAFPMIQGGDPAIMDFSEIGYDKKVWCFPAMTYHHLSPENIEAMWEFEQEWTSSELGKKEPMRHGDIFKQWLLPKLKTKSEIREWSDWDNHAKDVVEDAEVNDTAGCRAKCEGNSTCMEYSYSKGICKTYDKISLGTADTDKLGIDSGWMMNRINNFVNDFDHCDGGETEGKWIIP</sequence>
<reference evidence="8 9" key="1">
    <citation type="submission" date="2023-11" db="EMBL/GenBank/DDBJ databases">
        <title>An acidophilic fungus is an integral part of prey digestion in a carnivorous sundew plant.</title>
        <authorList>
            <person name="Tsai I.J."/>
        </authorList>
    </citation>
    <scope>NUCLEOTIDE SEQUENCE [LARGE SCALE GENOMIC DNA]</scope>
    <source>
        <strain evidence="8">169a</strain>
    </source>
</reference>
<comment type="subcellular location">
    <subcellularLocation>
        <location evidence="1">Membrane</location>
        <topology evidence="1">Single-pass type II membrane protein</topology>
    </subcellularLocation>
</comment>
<organism evidence="8 9">
    <name type="scientific">Acrodontium crateriforme</name>
    <dbReference type="NCBI Taxonomy" id="150365"/>
    <lineage>
        <taxon>Eukaryota</taxon>
        <taxon>Fungi</taxon>
        <taxon>Dikarya</taxon>
        <taxon>Ascomycota</taxon>
        <taxon>Pezizomycotina</taxon>
        <taxon>Dothideomycetes</taxon>
        <taxon>Dothideomycetidae</taxon>
        <taxon>Mycosphaerellales</taxon>
        <taxon>Teratosphaeriaceae</taxon>
        <taxon>Acrodontium</taxon>
    </lineage>
</organism>
<keyword evidence="6" id="KW-0472">Membrane</keyword>
<protein>
    <recommendedName>
        <fullName evidence="10">Glycosyltransferase family 31 protein</fullName>
    </recommendedName>
</protein>
<dbReference type="EMBL" id="CP138582">
    <property type="protein sequence ID" value="WPG99658.1"/>
    <property type="molecule type" value="Genomic_DNA"/>
</dbReference>
<evidence type="ECO:0000256" key="7">
    <source>
        <dbReference type="SAM" id="MobiDB-lite"/>
    </source>
</evidence>
<comment type="similarity">
    <text evidence="2">Belongs to the glycosyltransferase 31 family. Beta3-Gal-T subfamily.</text>
</comment>
<feature type="region of interest" description="Disordered" evidence="7">
    <location>
        <begin position="42"/>
        <end position="109"/>
    </location>
</feature>
<gene>
    <name evidence="8" type="ORF">R9X50_00247700</name>
</gene>